<keyword evidence="4" id="KW-0808">Transferase</keyword>
<protein>
    <recommendedName>
        <fullName evidence="2">glucuronosyltransferase</fullName>
        <ecNumber evidence="2">2.4.1.17</ecNumber>
    </recommendedName>
</protein>
<dbReference type="SUPFAM" id="SSF53756">
    <property type="entry name" value="UDP-Glycosyltransferase/glycogen phosphorylase"/>
    <property type="match status" value="1"/>
</dbReference>
<comment type="caution">
    <text evidence="7">The sequence shown here is derived from an EMBL/GenBank/DDBJ whole genome shotgun (WGS) entry which is preliminary data.</text>
</comment>
<accession>A0A4U5M078</accession>
<evidence type="ECO:0000256" key="4">
    <source>
        <dbReference type="ARBA" id="ARBA00022679"/>
    </source>
</evidence>
<dbReference type="EMBL" id="AZBU02000010">
    <property type="protein sequence ID" value="TKR61992.1"/>
    <property type="molecule type" value="Genomic_DNA"/>
</dbReference>
<dbReference type="InterPro" id="IPR050271">
    <property type="entry name" value="UDP-glycosyltransferase"/>
</dbReference>
<feature type="signal peptide" evidence="6">
    <location>
        <begin position="1"/>
        <end position="18"/>
    </location>
</feature>
<evidence type="ECO:0000256" key="5">
    <source>
        <dbReference type="ARBA" id="ARBA00047475"/>
    </source>
</evidence>
<dbReference type="Gene3D" id="3.40.50.2000">
    <property type="entry name" value="Glycogen Phosphorylase B"/>
    <property type="match status" value="1"/>
</dbReference>
<organism evidence="7 8">
    <name type="scientific">Steinernema carpocapsae</name>
    <name type="common">Entomopathogenic nematode</name>
    <dbReference type="NCBI Taxonomy" id="34508"/>
    <lineage>
        <taxon>Eukaryota</taxon>
        <taxon>Metazoa</taxon>
        <taxon>Ecdysozoa</taxon>
        <taxon>Nematoda</taxon>
        <taxon>Chromadorea</taxon>
        <taxon>Rhabditida</taxon>
        <taxon>Tylenchina</taxon>
        <taxon>Panagrolaimomorpha</taxon>
        <taxon>Strongyloidoidea</taxon>
        <taxon>Steinernematidae</taxon>
        <taxon>Steinernema</taxon>
    </lineage>
</organism>
<dbReference type="EC" id="2.4.1.17" evidence="2"/>
<feature type="chain" id="PRO_5020704405" description="glucuronosyltransferase" evidence="6">
    <location>
        <begin position="19"/>
        <end position="383"/>
    </location>
</feature>
<evidence type="ECO:0000256" key="2">
    <source>
        <dbReference type="ARBA" id="ARBA00012544"/>
    </source>
</evidence>
<reference evidence="7 8" key="1">
    <citation type="journal article" date="2015" name="Genome Biol.">
        <title>Comparative genomics of Steinernema reveals deeply conserved gene regulatory networks.</title>
        <authorList>
            <person name="Dillman A.R."/>
            <person name="Macchietto M."/>
            <person name="Porter C.F."/>
            <person name="Rogers A."/>
            <person name="Williams B."/>
            <person name="Antoshechkin I."/>
            <person name="Lee M.M."/>
            <person name="Goodwin Z."/>
            <person name="Lu X."/>
            <person name="Lewis E.E."/>
            <person name="Goodrich-Blair H."/>
            <person name="Stock S.P."/>
            <person name="Adams B.J."/>
            <person name="Sternberg P.W."/>
            <person name="Mortazavi A."/>
        </authorList>
    </citation>
    <scope>NUCLEOTIDE SEQUENCE [LARGE SCALE GENOMIC DNA]</scope>
    <source>
        <strain evidence="7 8">ALL</strain>
    </source>
</reference>
<proteinExistence type="inferred from homology"/>
<dbReference type="Pfam" id="PF00201">
    <property type="entry name" value="UDPGT"/>
    <property type="match status" value="1"/>
</dbReference>
<name>A0A4U5M078_STECR</name>
<evidence type="ECO:0000256" key="3">
    <source>
        <dbReference type="ARBA" id="ARBA00022676"/>
    </source>
</evidence>
<evidence type="ECO:0000313" key="7">
    <source>
        <dbReference type="EMBL" id="TKR61992.1"/>
    </source>
</evidence>
<dbReference type="OrthoDB" id="5835829at2759"/>
<dbReference type="InterPro" id="IPR002213">
    <property type="entry name" value="UDP_glucos_trans"/>
</dbReference>
<keyword evidence="3" id="KW-0328">Glycosyltransferase</keyword>
<dbReference type="PANTHER" id="PTHR48043">
    <property type="entry name" value="EG:EG0003.4 PROTEIN-RELATED"/>
    <property type="match status" value="1"/>
</dbReference>
<keyword evidence="6" id="KW-0732">Signal</keyword>
<dbReference type="STRING" id="34508.A0A4U5M078"/>
<dbReference type="AlphaFoldDB" id="A0A4U5M078"/>
<sequence>MNTTLCVAALFLLCSVNGFKVLVYSPRFGDSHVVFMGKVADILVDEEMDVTVLLPILNSRCNSNGTKLAKTLIIDPDPRVTERFKSSFFLSQVWRSSQANPLAQKAGFDFIRDAHVEQCESNLKQKELLKFLETEEFDLGISEVFDLCGLAIFEAIGLKKHVIMQTALMPEKVGQIFGAANLPAVVPAYFSHTGNDMTYIGRIFNLCQSFISCWFTTSVGHGIEEVYTKEFGQKVDLYKKIQEASFVITNTDPLIDFPRPSSERIINIGGIGVPEPKPLNAYWEKVVTARKTTVLISFGTVAQSQLMPEEIKSTFLKTFKRFQNITFIWKYEGDLSGLAKNYTNVVTHKWVPQNDLLNHPNLKLFITHAGMNSIWKHAGEEFL</sequence>
<dbReference type="GO" id="GO:0015020">
    <property type="term" value="F:glucuronosyltransferase activity"/>
    <property type="evidence" value="ECO:0007669"/>
    <property type="project" value="UniProtKB-EC"/>
</dbReference>
<gene>
    <name evidence="7" type="ORF">L596_026015</name>
</gene>
<dbReference type="Proteomes" id="UP000298663">
    <property type="component" value="Unassembled WGS sequence"/>
</dbReference>
<evidence type="ECO:0000313" key="8">
    <source>
        <dbReference type="Proteomes" id="UP000298663"/>
    </source>
</evidence>
<evidence type="ECO:0000256" key="1">
    <source>
        <dbReference type="ARBA" id="ARBA00009995"/>
    </source>
</evidence>
<comment type="similarity">
    <text evidence="1">Belongs to the UDP-glycosyltransferase family.</text>
</comment>
<evidence type="ECO:0000256" key="6">
    <source>
        <dbReference type="SAM" id="SignalP"/>
    </source>
</evidence>
<keyword evidence="8" id="KW-1185">Reference proteome</keyword>
<dbReference type="CDD" id="cd03784">
    <property type="entry name" value="GT1_Gtf-like"/>
    <property type="match status" value="1"/>
</dbReference>
<dbReference type="PANTHER" id="PTHR48043:SF23">
    <property type="entry name" value="UDP-GLUCURONOSYLTRANSFERASE"/>
    <property type="match status" value="1"/>
</dbReference>
<reference evidence="7 8" key="2">
    <citation type="journal article" date="2019" name="G3 (Bethesda)">
        <title>Hybrid Assembly of the Genome of the Entomopathogenic Nematode Steinernema carpocapsae Identifies the X-Chromosome.</title>
        <authorList>
            <person name="Serra L."/>
            <person name="Macchietto M."/>
            <person name="Macias-Munoz A."/>
            <person name="McGill C.J."/>
            <person name="Rodriguez I.M."/>
            <person name="Rodriguez B."/>
            <person name="Murad R."/>
            <person name="Mortazavi A."/>
        </authorList>
    </citation>
    <scope>NUCLEOTIDE SEQUENCE [LARGE SCALE GENOMIC DNA]</scope>
    <source>
        <strain evidence="7 8">ALL</strain>
    </source>
</reference>
<comment type="catalytic activity">
    <reaction evidence="5">
        <text>glucuronate acceptor + UDP-alpha-D-glucuronate = acceptor beta-D-glucuronoside + UDP + H(+)</text>
        <dbReference type="Rhea" id="RHEA:21032"/>
        <dbReference type="ChEBI" id="CHEBI:15378"/>
        <dbReference type="ChEBI" id="CHEBI:58052"/>
        <dbReference type="ChEBI" id="CHEBI:58223"/>
        <dbReference type="ChEBI" id="CHEBI:132367"/>
        <dbReference type="ChEBI" id="CHEBI:132368"/>
        <dbReference type="EC" id="2.4.1.17"/>
    </reaction>
</comment>